<protein>
    <submittedName>
        <fullName evidence="2">Reverse transcriptase domain-containing protein</fullName>
    </submittedName>
</protein>
<dbReference type="PANTHER" id="PTHR33223:SF6">
    <property type="entry name" value="CCHC-TYPE DOMAIN-CONTAINING PROTEIN"/>
    <property type="match status" value="1"/>
</dbReference>
<evidence type="ECO:0000259" key="1">
    <source>
        <dbReference type="Pfam" id="PF03732"/>
    </source>
</evidence>
<dbReference type="GO" id="GO:0003964">
    <property type="term" value="F:RNA-directed DNA polymerase activity"/>
    <property type="evidence" value="ECO:0007669"/>
    <property type="project" value="UniProtKB-KW"/>
</dbReference>
<dbReference type="EMBL" id="BKCJ010005702">
    <property type="protein sequence ID" value="GEU68196.1"/>
    <property type="molecule type" value="Genomic_DNA"/>
</dbReference>
<name>A0A6L2M2E9_TANCI</name>
<organism evidence="2">
    <name type="scientific">Tanacetum cinerariifolium</name>
    <name type="common">Dalmatian daisy</name>
    <name type="synonym">Chrysanthemum cinerariifolium</name>
    <dbReference type="NCBI Taxonomy" id="118510"/>
    <lineage>
        <taxon>Eukaryota</taxon>
        <taxon>Viridiplantae</taxon>
        <taxon>Streptophyta</taxon>
        <taxon>Embryophyta</taxon>
        <taxon>Tracheophyta</taxon>
        <taxon>Spermatophyta</taxon>
        <taxon>Magnoliopsida</taxon>
        <taxon>eudicotyledons</taxon>
        <taxon>Gunneridae</taxon>
        <taxon>Pentapetalae</taxon>
        <taxon>asterids</taxon>
        <taxon>campanulids</taxon>
        <taxon>Asterales</taxon>
        <taxon>Asteraceae</taxon>
        <taxon>Asteroideae</taxon>
        <taxon>Anthemideae</taxon>
        <taxon>Anthemidinae</taxon>
        <taxon>Tanacetum</taxon>
    </lineage>
</organism>
<comment type="caution">
    <text evidence="2">The sequence shown here is derived from an EMBL/GenBank/DDBJ whole genome shotgun (WGS) entry which is preliminary data.</text>
</comment>
<sequence>MSSSTHPIILYDSDVEGAFSSNNIPNYTSASPNYSPASSRNTFSDPSKNLTQNLLDALAISPFYDDPYMKVMQEYNDTSNESLIPPQAHIAPLTVLPSSPVLSPINCIEDCKVKFSTGTLTDEALSWWNSFAQPIWTKEAYKITWSEFKKLLIKKYCPRTEVKKMEDEFYNLTVKGNDLKTYVRRFQELAVVCPAMVPNSEKLMEVFIGGLPRSIEGNVTALKPQT</sequence>
<feature type="domain" description="Retrotransposon gag" evidence="1">
    <location>
        <begin position="117"/>
        <end position="212"/>
    </location>
</feature>
<gene>
    <name evidence="2" type="ORF">Tci_040174</name>
</gene>
<proteinExistence type="predicted"/>
<dbReference type="InterPro" id="IPR005162">
    <property type="entry name" value="Retrotrans_gag_dom"/>
</dbReference>
<dbReference type="Pfam" id="PF03732">
    <property type="entry name" value="Retrotrans_gag"/>
    <property type="match status" value="1"/>
</dbReference>
<dbReference type="AlphaFoldDB" id="A0A6L2M2E9"/>
<reference evidence="2" key="1">
    <citation type="journal article" date="2019" name="Sci. Rep.">
        <title>Draft genome of Tanacetum cinerariifolium, the natural source of mosquito coil.</title>
        <authorList>
            <person name="Yamashiro T."/>
            <person name="Shiraishi A."/>
            <person name="Satake H."/>
            <person name="Nakayama K."/>
        </authorList>
    </citation>
    <scope>NUCLEOTIDE SEQUENCE</scope>
</reference>
<evidence type="ECO:0000313" key="2">
    <source>
        <dbReference type="EMBL" id="GEU68196.1"/>
    </source>
</evidence>
<keyword evidence="2" id="KW-0548">Nucleotidyltransferase</keyword>
<accession>A0A6L2M2E9</accession>
<keyword evidence="2" id="KW-0808">Transferase</keyword>
<keyword evidence="2" id="KW-0695">RNA-directed DNA polymerase</keyword>
<dbReference type="PANTHER" id="PTHR33223">
    <property type="entry name" value="CCHC-TYPE DOMAIN-CONTAINING PROTEIN"/>
    <property type="match status" value="1"/>
</dbReference>